<dbReference type="PROSITE" id="PS50921">
    <property type="entry name" value="ANTAR"/>
    <property type="match status" value="1"/>
</dbReference>
<reference evidence="8" key="1">
    <citation type="submission" date="2016-11" db="EMBL/GenBank/DDBJ databases">
        <authorList>
            <person name="Varghese N."/>
            <person name="Submissions S."/>
        </authorList>
    </citation>
    <scope>NUCLEOTIDE SEQUENCE [LARGE SCALE GENOMIC DNA]</scope>
    <source>
        <strain evidence="8">DSM 12395</strain>
    </source>
</reference>
<evidence type="ECO:0000256" key="1">
    <source>
        <dbReference type="ARBA" id="ARBA00018672"/>
    </source>
</evidence>
<accession>A0A1M4ZRN6</accession>
<evidence type="ECO:0000256" key="4">
    <source>
        <dbReference type="SAM" id="Coils"/>
    </source>
</evidence>
<evidence type="ECO:0000256" key="2">
    <source>
        <dbReference type="ARBA" id="ARBA00024867"/>
    </source>
</evidence>
<evidence type="ECO:0000259" key="5">
    <source>
        <dbReference type="PROSITE" id="PS50110"/>
    </source>
</evidence>
<organism evidence="7 8">
    <name type="scientific">Desulforamulus putei DSM 12395</name>
    <dbReference type="NCBI Taxonomy" id="1121429"/>
    <lineage>
        <taxon>Bacteria</taxon>
        <taxon>Bacillati</taxon>
        <taxon>Bacillota</taxon>
        <taxon>Clostridia</taxon>
        <taxon>Eubacteriales</taxon>
        <taxon>Peptococcaceae</taxon>
        <taxon>Desulforamulus</taxon>
    </lineage>
</organism>
<keyword evidence="4" id="KW-0175">Coiled coil</keyword>
<comment type="function">
    <text evidence="2">May play the central regulatory role in sporulation. It may be an element of the effector pathway responsible for the activation of sporulation genes in response to nutritional stress. Spo0A may act in concert with spo0H (a sigma factor) to control the expression of some genes that are critical to the sporulation process.</text>
</comment>
<keyword evidence="3" id="KW-0597">Phosphoprotein</keyword>
<dbReference type="Proteomes" id="UP000184148">
    <property type="component" value="Unassembled WGS sequence"/>
</dbReference>
<dbReference type="PROSITE" id="PS50110">
    <property type="entry name" value="RESPONSE_REGULATORY"/>
    <property type="match status" value="1"/>
</dbReference>
<protein>
    <recommendedName>
        <fullName evidence="1">Stage 0 sporulation protein A homolog</fullName>
    </recommendedName>
</protein>
<dbReference type="SMART" id="SM01012">
    <property type="entry name" value="ANTAR"/>
    <property type="match status" value="1"/>
</dbReference>
<dbReference type="SMART" id="SM00448">
    <property type="entry name" value="REC"/>
    <property type="match status" value="1"/>
</dbReference>
<evidence type="ECO:0000256" key="3">
    <source>
        <dbReference type="PROSITE-ProRule" id="PRU00169"/>
    </source>
</evidence>
<dbReference type="PANTHER" id="PTHR43367">
    <property type="match status" value="1"/>
</dbReference>
<feature type="modified residue" description="4-aspartylphosphate" evidence="3">
    <location>
        <position position="54"/>
    </location>
</feature>
<feature type="domain" description="Response regulatory" evidence="5">
    <location>
        <begin position="4"/>
        <end position="117"/>
    </location>
</feature>
<gene>
    <name evidence="7" type="ORF">SAMN02745133_02079</name>
</gene>
<name>A0A1M4ZRN6_9FIRM</name>
<dbReference type="Gene3D" id="3.40.50.2300">
    <property type="match status" value="1"/>
</dbReference>
<dbReference type="GO" id="GO:0003723">
    <property type="term" value="F:RNA binding"/>
    <property type="evidence" value="ECO:0007669"/>
    <property type="project" value="InterPro"/>
</dbReference>
<dbReference type="InterPro" id="IPR001789">
    <property type="entry name" value="Sig_transdc_resp-reg_receiver"/>
</dbReference>
<feature type="coiled-coil region" evidence="4">
    <location>
        <begin position="116"/>
        <end position="143"/>
    </location>
</feature>
<evidence type="ECO:0000313" key="8">
    <source>
        <dbReference type="Proteomes" id="UP000184148"/>
    </source>
</evidence>
<dbReference type="RefSeq" id="WP_073239318.1">
    <property type="nucleotide sequence ID" value="NZ_FQUY01000014.1"/>
</dbReference>
<dbReference type="Pfam" id="PF00072">
    <property type="entry name" value="Response_reg"/>
    <property type="match status" value="1"/>
</dbReference>
<keyword evidence="8" id="KW-1185">Reference proteome</keyword>
<dbReference type="InterPro" id="IPR036388">
    <property type="entry name" value="WH-like_DNA-bd_sf"/>
</dbReference>
<dbReference type="Pfam" id="PF03861">
    <property type="entry name" value="ANTAR"/>
    <property type="match status" value="1"/>
</dbReference>
<proteinExistence type="predicted"/>
<dbReference type="EMBL" id="FQUY01000014">
    <property type="protein sequence ID" value="SHF20681.1"/>
    <property type="molecule type" value="Genomic_DNA"/>
</dbReference>
<dbReference type="PIRSF" id="PIRSF036382">
    <property type="entry name" value="RR_antiterm"/>
    <property type="match status" value="1"/>
</dbReference>
<feature type="domain" description="ANTAR" evidence="6">
    <location>
        <begin position="123"/>
        <end position="184"/>
    </location>
</feature>
<dbReference type="STRING" id="1121429.SAMN02745133_02079"/>
<dbReference type="PANTHER" id="PTHR43367:SF1">
    <property type="entry name" value="TWO-COMPONENT RESPONSE REGULATOR-LIKE APRR6-RELATED"/>
    <property type="match status" value="1"/>
</dbReference>
<dbReference type="InterPro" id="IPR005561">
    <property type="entry name" value="ANTAR"/>
</dbReference>
<dbReference type="SUPFAM" id="SSF52172">
    <property type="entry name" value="CheY-like"/>
    <property type="match status" value="1"/>
</dbReference>
<dbReference type="InterPro" id="IPR011006">
    <property type="entry name" value="CheY-like_superfamily"/>
</dbReference>
<dbReference type="InterPro" id="IPR008327">
    <property type="entry name" value="Sig_transdc_resp-reg_antiterm"/>
</dbReference>
<sequence length="191" mass="21478">MQRRIVMASGDKNELEQLRQMLPRIGYRVVGEAGNGMNALKAVRTTSPEVVLLDDRLPVLDGMQVAKILTEENLAPAVLMVSQGNKALVERAREVTSAFLMRPYLEDQVYAAVEAAVSSYKRYTQLQQQLNKLQETLKARKIVERAKGILMKQKGFSEEQAFKAIQQTAMKKRTTMKSVAEAIITAYEMEV</sequence>
<dbReference type="OrthoDB" id="1786560at2"/>
<evidence type="ECO:0000259" key="6">
    <source>
        <dbReference type="PROSITE" id="PS50921"/>
    </source>
</evidence>
<dbReference type="AlphaFoldDB" id="A0A1M4ZRN6"/>
<dbReference type="GO" id="GO:0000160">
    <property type="term" value="P:phosphorelay signal transduction system"/>
    <property type="evidence" value="ECO:0007669"/>
    <property type="project" value="InterPro"/>
</dbReference>
<evidence type="ECO:0000313" key="7">
    <source>
        <dbReference type="EMBL" id="SHF20681.1"/>
    </source>
</evidence>
<dbReference type="Gene3D" id="1.10.10.10">
    <property type="entry name" value="Winged helix-like DNA-binding domain superfamily/Winged helix DNA-binding domain"/>
    <property type="match status" value="1"/>
</dbReference>